<dbReference type="InterPro" id="IPR042098">
    <property type="entry name" value="TauD-like_sf"/>
</dbReference>
<evidence type="ECO:0000313" key="4">
    <source>
        <dbReference type="Proteomes" id="UP000789595"/>
    </source>
</evidence>
<dbReference type="AlphaFoldDB" id="A0A8J2WUP9"/>
<proteinExistence type="predicted"/>
<feature type="compositionally biased region" description="Basic and acidic residues" evidence="2">
    <location>
        <begin position="293"/>
        <end position="302"/>
    </location>
</feature>
<evidence type="ECO:0000256" key="1">
    <source>
        <dbReference type="ARBA" id="ARBA00023002"/>
    </source>
</evidence>
<evidence type="ECO:0000256" key="2">
    <source>
        <dbReference type="SAM" id="MobiDB-lite"/>
    </source>
</evidence>
<feature type="compositionally biased region" description="Basic and acidic residues" evidence="2">
    <location>
        <begin position="270"/>
        <end position="282"/>
    </location>
</feature>
<dbReference type="Proteomes" id="UP000789595">
    <property type="component" value="Unassembled WGS sequence"/>
</dbReference>
<dbReference type="GO" id="GO:0016491">
    <property type="term" value="F:oxidoreductase activity"/>
    <property type="evidence" value="ECO:0007669"/>
    <property type="project" value="UniProtKB-KW"/>
</dbReference>
<dbReference type="OrthoDB" id="10257314at2759"/>
<keyword evidence="4" id="KW-1185">Reference proteome</keyword>
<organism evidence="3 4">
    <name type="scientific">Pelagomonas calceolata</name>
    <dbReference type="NCBI Taxonomy" id="35677"/>
    <lineage>
        <taxon>Eukaryota</taxon>
        <taxon>Sar</taxon>
        <taxon>Stramenopiles</taxon>
        <taxon>Ochrophyta</taxon>
        <taxon>Pelagophyceae</taxon>
        <taxon>Pelagomonadales</taxon>
        <taxon>Pelagomonadaceae</taxon>
        <taxon>Pelagomonas</taxon>
    </lineage>
</organism>
<dbReference type="EMBL" id="CAKKNE010000002">
    <property type="protein sequence ID" value="CAH0368019.1"/>
    <property type="molecule type" value="Genomic_DNA"/>
</dbReference>
<sequence>MEIRSMRPFGVEVIGCDLDDATGDDVRRIYDAMESDNGCGVVCLRDQDLTPEALERGLGRFAKHFGALIRYDRWPGQSRGVRGCQHLALLGNYRARRDGEIVEGCRKGEQIGEFKPAFNVVEEWHTDGSFLAAPKSAIALCRLRRRTSSAANRHDAPQVRAGLARRRAAARRRGDALRVVRARLRRLGGERTRRARSARVGPFLGELHAPPRAPGSQAPENHARRRGEKTGRLLAARATPPRHGSPISLPEPEEHAARVQTAAQWVARQVRQDGRRGRRDGPPPRGARHRDGRLRARLEEGRPSAMGQSPATPCGVAIRCGQIPATALPRRVRGGGGPSRRLRSGLPHVYIEVFIL</sequence>
<comment type="caution">
    <text evidence="3">The sequence shown here is derived from an EMBL/GenBank/DDBJ whole genome shotgun (WGS) entry which is preliminary data.</text>
</comment>
<feature type="region of interest" description="Disordered" evidence="2">
    <location>
        <begin position="203"/>
        <end position="313"/>
    </location>
</feature>
<protein>
    <submittedName>
        <fullName evidence="3">Uncharacterized protein</fullName>
    </submittedName>
</protein>
<keyword evidence="1" id="KW-0560">Oxidoreductase</keyword>
<accession>A0A8J2WUP9</accession>
<dbReference type="Gene3D" id="3.60.130.10">
    <property type="entry name" value="Clavaminate synthase-like"/>
    <property type="match status" value="1"/>
</dbReference>
<reference evidence="3" key="1">
    <citation type="submission" date="2021-11" db="EMBL/GenBank/DDBJ databases">
        <authorList>
            <consortium name="Genoscope - CEA"/>
            <person name="William W."/>
        </authorList>
    </citation>
    <scope>NUCLEOTIDE SEQUENCE</scope>
</reference>
<gene>
    <name evidence="3" type="ORF">PECAL_2P10670</name>
</gene>
<name>A0A8J2WUP9_9STRA</name>
<dbReference type="SUPFAM" id="SSF51197">
    <property type="entry name" value="Clavaminate synthase-like"/>
    <property type="match status" value="1"/>
</dbReference>
<evidence type="ECO:0000313" key="3">
    <source>
        <dbReference type="EMBL" id="CAH0368019.1"/>
    </source>
</evidence>